<keyword evidence="2" id="KW-0808">Transferase</keyword>
<keyword evidence="4" id="KW-1185">Reference proteome</keyword>
<dbReference type="SUPFAM" id="SSF53822">
    <property type="entry name" value="Periplasmic binding protein-like I"/>
    <property type="match status" value="1"/>
</dbReference>
<evidence type="ECO:0000256" key="2">
    <source>
        <dbReference type="ARBA" id="ARBA00022679"/>
    </source>
</evidence>
<proteinExistence type="predicted"/>
<dbReference type="InterPro" id="IPR028082">
    <property type="entry name" value="Peripla_BP_I"/>
</dbReference>
<protein>
    <submittedName>
        <fullName evidence="3">Teichoic acid biosynthesis protein A</fullName>
    </submittedName>
</protein>
<dbReference type="NCBIfam" id="TIGR00696">
    <property type="entry name" value="wecG_tagA_cpsF"/>
    <property type="match status" value="1"/>
</dbReference>
<organism evidence="3 4">
    <name type="scientific">Flagellimonas marinaquae</name>
    <dbReference type="NCBI Taxonomy" id="254955"/>
    <lineage>
        <taxon>Bacteria</taxon>
        <taxon>Pseudomonadati</taxon>
        <taxon>Bacteroidota</taxon>
        <taxon>Flavobacteriia</taxon>
        <taxon>Flavobacteriales</taxon>
        <taxon>Flavobacteriaceae</taxon>
        <taxon>Flagellimonas</taxon>
    </lineage>
</organism>
<sequence>MTPKNVLINKTSKKFDKLNLTDSGSYTFLNPFSYLFFRKNLTLFSNFDGIYIDGIVLVRLLRLFGIKVDRASFDMTSLAPLVIEEVIKTNKSIYFIGSTTDAINGFIEVISNKWPKLDIAGFRNGYFSSPKDRLGAINDILHKNPEVVVIGMGTPYQEQFLIELKENGFNGAAYTCGGFIHQTTNKVSYYPRFYDRFNLRWLYRMIDEPKLISRYLLDYPRAVILFGIDFIFK</sequence>
<dbReference type="GO" id="GO:0016758">
    <property type="term" value="F:hexosyltransferase activity"/>
    <property type="evidence" value="ECO:0007669"/>
    <property type="project" value="TreeGrafter"/>
</dbReference>
<evidence type="ECO:0000313" key="3">
    <source>
        <dbReference type="EMBL" id="BDW92425.1"/>
    </source>
</evidence>
<gene>
    <name evidence="3" type="ORF">MACH07_12570</name>
</gene>
<accession>A0AA48HBX3</accession>
<dbReference type="Pfam" id="PF03808">
    <property type="entry name" value="Glyco_tran_WecG"/>
    <property type="match status" value="1"/>
</dbReference>
<dbReference type="InterPro" id="IPR004629">
    <property type="entry name" value="WecG_TagA_CpsF"/>
</dbReference>
<evidence type="ECO:0000256" key="1">
    <source>
        <dbReference type="ARBA" id="ARBA00022676"/>
    </source>
</evidence>
<reference evidence="3 4" key="1">
    <citation type="submission" date="2023-01" db="EMBL/GenBank/DDBJ databases">
        <title>Complete genome sequence of Muricauda aquimarina strain IFOP_LL357.</title>
        <authorList>
            <person name="Gajardo G."/>
            <person name="Ueki S."/>
            <person name="Maruyama F."/>
        </authorList>
    </citation>
    <scope>NUCLEOTIDE SEQUENCE [LARGE SCALE GENOMIC DNA]</scope>
    <source>
        <strain evidence="3 4">IFOP_LL357</strain>
    </source>
</reference>
<keyword evidence="1" id="KW-0328">Glycosyltransferase</keyword>
<dbReference type="AlphaFoldDB" id="A0AA48HBX3"/>
<dbReference type="RefSeq" id="WP_224835941.1">
    <property type="nucleotide sequence ID" value="NZ_AP027268.1"/>
</dbReference>
<dbReference type="CDD" id="cd06533">
    <property type="entry name" value="Glyco_transf_WecG_TagA"/>
    <property type="match status" value="1"/>
</dbReference>
<dbReference type="EMBL" id="AP027268">
    <property type="protein sequence ID" value="BDW92425.1"/>
    <property type="molecule type" value="Genomic_DNA"/>
</dbReference>
<dbReference type="Proteomes" id="UP001330184">
    <property type="component" value="Chromosome"/>
</dbReference>
<name>A0AA48HBX3_9FLAO</name>
<evidence type="ECO:0000313" key="4">
    <source>
        <dbReference type="Proteomes" id="UP001330184"/>
    </source>
</evidence>
<dbReference type="PANTHER" id="PTHR34136">
    <property type="match status" value="1"/>
</dbReference>
<dbReference type="PANTHER" id="PTHR34136:SF1">
    <property type="entry name" value="UDP-N-ACETYL-D-MANNOSAMINURONIC ACID TRANSFERASE"/>
    <property type="match status" value="1"/>
</dbReference>